<evidence type="ECO:0000313" key="2">
    <source>
        <dbReference type="Proteomes" id="UP001075461"/>
    </source>
</evidence>
<organism evidence="1 2">
    <name type="scientific">Campylobacter ureolyticus</name>
    <dbReference type="NCBI Taxonomy" id="827"/>
    <lineage>
        <taxon>Bacteria</taxon>
        <taxon>Pseudomonadati</taxon>
        <taxon>Campylobacterota</taxon>
        <taxon>Epsilonproteobacteria</taxon>
        <taxon>Campylobacterales</taxon>
        <taxon>Campylobacteraceae</taxon>
        <taxon>Campylobacter</taxon>
    </lineage>
</organism>
<accession>A0A9Q4KQB7</accession>
<dbReference type="AlphaFoldDB" id="A0A9Q4KQB7"/>
<protein>
    <submittedName>
        <fullName evidence="1">Site-specific DNA-methyltransferase</fullName>
    </submittedName>
</protein>
<dbReference type="EMBL" id="JAPXGP010000006">
    <property type="protein sequence ID" value="MCZ6162237.1"/>
    <property type="molecule type" value="Genomic_DNA"/>
</dbReference>
<sequence>MQISQKLLDDIKSKFETTLQAQNLAITNDEKLLGYLLKLSPYKDEYKKRFFIEKSGALIFNKDEFITFLDTELKGLGYTRFLNKTGLSNDNKFLKSNEKVVLNFPNKKIYFLCLIKETT</sequence>
<dbReference type="Proteomes" id="UP001075461">
    <property type="component" value="Unassembled WGS sequence"/>
</dbReference>
<name>A0A9Q4KQB7_9BACT</name>
<gene>
    <name evidence="1" type="ORF">O6B92_07825</name>
</gene>
<comment type="caution">
    <text evidence="1">The sequence shown here is derived from an EMBL/GenBank/DDBJ whole genome shotgun (WGS) entry which is preliminary data.</text>
</comment>
<dbReference type="RefSeq" id="WP_024962528.1">
    <property type="nucleotide sequence ID" value="NZ_CABMOL010000014.1"/>
</dbReference>
<reference evidence="1" key="1">
    <citation type="submission" date="2022-12" db="EMBL/GenBank/DDBJ databases">
        <title>Species Delineation and Comparative Genomics within the Campylobacter ureolyticus Complex.</title>
        <authorList>
            <person name="Maki J."/>
            <person name="Howard M."/>
            <person name="Connelly S."/>
            <person name="Hardy D.J."/>
            <person name="Cameron A."/>
        </authorList>
    </citation>
    <scope>NUCLEOTIDE SEQUENCE</scope>
    <source>
        <strain evidence="1">URMC_786</strain>
    </source>
</reference>
<proteinExistence type="predicted"/>
<evidence type="ECO:0000313" key="1">
    <source>
        <dbReference type="EMBL" id="MCZ6162237.1"/>
    </source>
</evidence>